<feature type="compositionally biased region" description="Low complexity" evidence="1">
    <location>
        <begin position="62"/>
        <end position="71"/>
    </location>
</feature>
<dbReference type="OrthoDB" id="10657302at2759"/>
<protein>
    <submittedName>
        <fullName evidence="2">Uncharacterized protein</fullName>
    </submittedName>
</protein>
<dbReference type="RefSeq" id="XP_014659001.1">
    <property type="nucleotide sequence ID" value="XM_014803515.1"/>
</dbReference>
<dbReference type="EMBL" id="OOIQ01000002">
    <property type="protein sequence ID" value="SPO43369.1"/>
    <property type="molecule type" value="Genomic_DNA"/>
</dbReference>
<dbReference type="AlphaFoldDB" id="A0A5C3FIU5"/>
<feature type="region of interest" description="Disordered" evidence="1">
    <location>
        <begin position="1"/>
        <end position="80"/>
    </location>
</feature>
<comment type="caution">
    <text evidence="2">The sequence shown here is derived from an EMBL/GenBank/DDBJ whole genome shotgun (WGS) entry which is preliminary data.</text>
</comment>
<evidence type="ECO:0000313" key="3">
    <source>
        <dbReference type="Proteomes" id="UP000325008"/>
    </source>
</evidence>
<feature type="compositionally biased region" description="Basic residues" evidence="1">
    <location>
        <begin position="22"/>
        <end position="31"/>
    </location>
</feature>
<dbReference type="Proteomes" id="UP000325008">
    <property type="component" value="Unassembled WGS sequence"/>
</dbReference>
<gene>
    <name evidence="2" type="ORF">PSANT_01053</name>
</gene>
<feature type="compositionally biased region" description="Basic and acidic residues" evidence="1">
    <location>
        <begin position="7"/>
        <end position="18"/>
    </location>
</feature>
<name>A0A5C3FIU5_PSEA2</name>
<organism evidence="2 3">
    <name type="scientific">Pseudozyma antarctica</name>
    <name type="common">Yeast</name>
    <name type="synonym">Candida antarctica</name>
    <dbReference type="NCBI Taxonomy" id="84753"/>
    <lineage>
        <taxon>Eukaryota</taxon>
        <taxon>Fungi</taxon>
        <taxon>Dikarya</taxon>
        <taxon>Basidiomycota</taxon>
        <taxon>Ustilaginomycotina</taxon>
        <taxon>Ustilaginomycetes</taxon>
        <taxon>Ustilaginales</taxon>
        <taxon>Ustilaginaceae</taxon>
        <taxon>Moesziomyces</taxon>
    </lineage>
</organism>
<sequence length="154" mass="16785">MSPPTTNEERAARAERAAKALRAAKTRRASKSGKPAKSSDGASRSAEQTKDHIKSDPKDSEQATTASAAQQNPFVLPMPDPSELAQALAFPPLDDKELLALWLGATSLVHDPTQPFRDDHRAGQEVFKKLSLGEPVTAAEDLRYMDDFTVKMKK</sequence>
<feature type="compositionally biased region" description="Basic and acidic residues" evidence="1">
    <location>
        <begin position="47"/>
        <end position="61"/>
    </location>
</feature>
<proteinExistence type="predicted"/>
<accession>A0A5C3FIU5</accession>
<evidence type="ECO:0000313" key="2">
    <source>
        <dbReference type="EMBL" id="SPO43369.1"/>
    </source>
</evidence>
<evidence type="ECO:0000256" key="1">
    <source>
        <dbReference type="SAM" id="MobiDB-lite"/>
    </source>
</evidence>
<reference evidence="2" key="1">
    <citation type="submission" date="2018-03" db="EMBL/GenBank/DDBJ databases">
        <authorList>
            <person name="Guldener U."/>
        </authorList>
    </citation>
    <scope>NUCLEOTIDE SEQUENCE [LARGE SCALE GENOMIC DNA]</scope>
    <source>
        <strain evidence="2">ATCC34888</strain>
    </source>
</reference>
<keyword evidence="3" id="KW-1185">Reference proteome</keyword>